<organism evidence="2 3">
    <name type="scientific">Vigna unguiculata</name>
    <name type="common">Cowpea</name>
    <dbReference type="NCBI Taxonomy" id="3917"/>
    <lineage>
        <taxon>Eukaryota</taxon>
        <taxon>Viridiplantae</taxon>
        <taxon>Streptophyta</taxon>
        <taxon>Embryophyta</taxon>
        <taxon>Tracheophyta</taxon>
        <taxon>Spermatophyta</taxon>
        <taxon>Magnoliopsida</taxon>
        <taxon>eudicotyledons</taxon>
        <taxon>Gunneridae</taxon>
        <taxon>Pentapetalae</taxon>
        <taxon>rosids</taxon>
        <taxon>fabids</taxon>
        <taxon>Fabales</taxon>
        <taxon>Fabaceae</taxon>
        <taxon>Papilionoideae</taxon>
        <taxon>50 kb inversion clade</taxon>
        <taxon>NPAAA clade</taxon>
        <taxon>indigoferoid/millettioid clade</taxon>
        <taxon>Phaseoleae</taxon>
        <taxon>Vigna</taxon>
    </lineage>
</organism>
<evidence type="ECO:0000313" key="2">
    <source>
        <dbReference type="EMBL" id="QCD93307.1"/>
    </source>
</evidence>
<dbReference type="Proteomes" id="UP000501690">
    <property type="component" value="Linkage Group LG5"/>
</dbReference>
<evidence type="ECO:0000313" key="3">
    <source>
        <dbReference type="Proteomes" id="UP000501690"/>
    </source>
</evidence>
<dbReference type="Pfam" id="PF03004">
    <property type="entry name" value="Transposase_24"/>
    <property type="match status" value="1"/>
</dbReference>
<sequence length="312" mass="36348">MAGILNELEETASSPCLTPFAPYLINAISKFETEECGKKWVLQSIGSSWRTHKCRLKKKFFKPNMKEEYNLKNRPSIIPLEQWKILLKFWKSNMAKERSEKNKINRAKYTFFHTIRSKTSVEIREEESELEEAITLHPEAEESTTQDDLFSQVLGKERPDFVRTYGKGVAPIDLWGTKSTIEIQKIIDEVKRNARVEMQEEMQDKINSHRKKKRKEEKAQRKHVESKSKESKAKKAKVLKDLNVPEHSPTMSPNMGLSHEYLNRQIFVLILVYVLNSHGNPLEGIHKLVDPSLEESYPIESVLKVKALFFFE</sequence>
<protein>
    <submittedName>
        <fullName evidence="2">Putative transposase</fullName>
    </submittedName>
</protein>
<evidence type="ECO:0000256" key="1">
    <source>
        <dbReference type="SAM" id="MobiDB-lite"/>
    </source>
</evidence>
<gene>
    <name evidence="2" type="ORF">DEO72_LG5g1380</name>
</gene>
<name>A0A4D6LX98_VIGUN</name>
<dbReference type="InterPro" id="IPR004252">
    <property type="entry name" value="Probable_transposase_24"/>
</dbReference>
<proteinExistence type="predicted"/>
<keyword evidence="3" id="KW-1185">Reference proteome</keyword>
<dbReference type="EMBL" id="CP039349">
    <property type="protein sequence ID" value="QCD93307.1"/>
    <property type="molecule type" value="Genomic_DNA"/>
</dbReference>
<dbReference type="PANTHER" id="PTHR33144:SF25">
    <property type="entry name" value="DUF4216 DOMAIN-CONTAINING PROTEIN"/>
    <property type="match status" value="1"/>
</dbReference>
<feature type="compositionally biased region" description="Basic and acidic residues" evidence="1">
    <location>
        <begin position="216"/>
        <end position="236"/>
    </location>
</feature>
<reference evidence="2 3" key="1">
    <citation type="submission" date="2019-04" db="EMBL/GenBank/DDBJ databases">
        <title>An improved genome assembly and genetic linkage map for asparagus bean, Vigna unguiculata ssp. sesquipedialis.</title>
        <authorList>
            <person name="Xia Q."/>
            <person name="Zhang R."/>
            <person name="Dong Y."/>
        </authorList>
    </citation>
    <scope>NUCLEOTIDE SEQUENCE [LARGE SCALE GENOMIC DNA]</scope>
    <source>
        <tissue evidence="2">Leaf</tissue>
    </source>
</reference>
<dbReference type="PANTHER" id="PTHR33144">
    <property type="entry name" value="OS10G0409366 PROTEIN-RELATED"/>
    <property type="match status" value="1"/>
</dbReference>
<dbReference type="AlphaFoldDB" id="A0A4D6LX98"/>
<accession>A0A4D6LX98</accession>
<feature type="region of interest" description="Disordered" evidence="1">
    <location>
        <begin position="202"/>
        <end position="236"/>
    </location>
</feature>